<proteinExistence type="predicted"/>
<evidence type="ECO:0000313" key="2">
    <source>
        <dbReference type="EMBL" id="THU32989.1"/>
    </source>
</evidence>
<reference evidence="2 3" key="1">
    <citation type="submission" date="2019-04" db="EMBL/GenBank/DDBJ databases">
        <title>Niastella caeni sp. nov., isolated from activated sludge.</title>
        <authorList>
            <person name="Sheng M."/>
        </authorList>
    </citation>
    <scope>NUCLEOTIDE SEQUENCE [LARGE SCALE GENOMIC DNA]</scope>
    <source>
        <strain evidence="2 3">HX-2-15</strain>
    </source>
</reference>
<dbReference type="Gene3D" id="1.10.1200.10">
    <property type="entry name" value="ACP-like"/>
    <property type="match status" value="1"/>
</dbReference>
<comment type="caution">
    <text evidence="2">The sequence shown here is derived from an EMBL/GenBank/DDBJ whole genome shotgun (WGS) entry which is preliminary data.</text>
</comment>
<dbReference type="AlphaFoldDB" id="A0A4S8HFT9"/>
<evidence type="ECO:0000259" key="1">
    <source>
        <dbReference type="PROSITE" id="PS50075"/>
    </source>
</evidence>
<accession>A0A4S8HFT9</accession>
<protein>
    <submittedName>
        <fullName evidence="2">Acyl carrier protein</fullName>
    </submittedName>
</protein>
<gene>
    <name evidence="2" type="ORF">FAM09_26460</name>
</gene>
<evidence type="ECO:0000313" key="3">
    <source>
        <dbReference type="Proteomes" id="UP000306918"/>
    </source>
</evidence>
<organism evidence="2 3">
    <name type="scientific">Niastella caeni</name>
    <dbReference type="NCBI Taxonomy" id="2569763"/>
    <lineage>
        <taxon>Bacteria</taxon>
        <taxon>Pseudomonadati</taxon>
        <taxon>Bacteroidota</taxon>
        <taxon>Chitinophagia</taxon>
        <taxon>Chitinophagales</taxon>
        <taxon>Chitinophagaceae</taxon>
        <taxon>Niastella</taxon>
    </lineage>
</organism>
<dbReference type="InterPro" id="IPR009081">
    <property type="entry name" value="PP-bd_ACP"/>
</dbReference>
<dbReference type="Proteomes" id="UP000306918">
    <property type="component" value="Unassembled WGS sequence"/>
</dbReference>
<dbReference type="SUPFAM" id="SSF47336">
    <property type="entry name" value="ACP-like"/>
    <property type="match status" value="1"/>
</dbReference>
<name>A0A4S8HFT9_9BACT</name>
<sequence>MIARVKKILSEVMEDPSIEINADSSADLINDIGLDSLQMIEFLLTIESEFNFHIDYGKLDFNKLRSIESFVDFISNQENIKNTP</sequence>
<dbReference type="InterPro" id="IPR036736">
    <property type="entry name" value="ACP-like_sf"/>
</dbReference>
<keyword evidence="3" id="KW-1185">Reference proteome</keyword>
<dbReference type="OrthoDB" id="9804551at2"/>
<dbReference type="Pfam" id="PF00550">
    <property type="entry name" value="PP-binding"/>
    <property type="match status" value="1"/>
</dbReference>
<dbReference type="RefSeq" id="WP_136580179.1">
    <property type="nucleotide sequence ID" value="NZ_STFF01000010.1"/>
</dbReference>
<dbReference type="PROSITE" id="PS50075">
    <property type="entry name" value="CARRIER"/>
    <property type="match status" value="1"/>
</dbReference>
<feature type="domain" description="Carrier" evidence="1">
    <location>
        <begin position="1"/>
        <end position="78"/>
    </location>
</feature>
<dbReference type="EMBL" id="STFF01000010">
    <property type="protein sequence ID" value="THU32989.1"/>
    <property type="molecule type" value="Genomic_DNA"/>
</dbReference>